<evidence type="ECO:0000313" key="1">
    <source>
        <dbReference type="EMBL" id="KAI6084477.1"/>
    </source>
</evidence>
<organism evidence="1 2">
    <name type="scientific">Hypoxylon rubiginosum</name>
    <dbReference type="NCBI Taxonomy" id="110542"/>
    <lineage>
        <taxon>Eukaryota</taxon>
        <taxon>Fungi</taxon>
        <taxon>Dikarya</taxon>
        <taxon>Ascomycota</taxon>
        <taxon>Pezizomycotina</taxon>
        <taxon>Sordariomycetes</taxon>
        <taxon>Xylariomycetidae</taxon>
        <taxon>Xylariales</taxon>
        <taxon>Hypoxylaceae</taxon>
        <taxon>Hypoxylon</taxon>
    </lineage>
</organism>
<accession>A0ACC0CVY2</accession>
<dbReference type="Proteomes" id="UP001497680">
    <property type="component" value="Unassembled WGS sequence"/>
</dbReference>
<reference evidence="1 2" key="1">
    <citation type="journal article" date="2022" name="New Phytol.">
        <title>Ecological generalism drives hyperdiversity of secondary metabolite gene clusters in xylarialean endophytes.</title>
        <authorList>
            <person name="Franco M.E.E."/>
            <person name="Wisecaver J.H."/>
            <person name="Arnold A.E."/>
            <person name="Ju Y.M."/>
            <person name="Slot J.C."/>
            <person name="Ahrendt S."/>
            <person name="Moore L.P."/>
            <person name="Eastman K.E."/>
            <person name="Scott K."/>
            <person name="Konkel Z."/>
            <person name="Mondo S.J."/>
            <person name="Kuo A."/>
            <person name="Hayes R.D."/>
            <person name="Haridas S."/>
            <person name="Andreopoulos B."/>
            <person name="Riley R."/>
            <person name="LaButti K."/>
            <person name="Pangilinan J."/>
            <person name="Lipzen A."/>
            <person name="Amirebrahimi M."/>
            <person name="Yan J."/>
            <person name="Adam C."/>
            <person name="Keymanesh K."/>
            <person name="Ng V."/>
            <person name="Louie K."/>
            <person name="Northen T."/>
            <person name="Drula E."/>
            <person name="Henrissat B."/>
            <person name="Hsieh H.M."/>
            <person name="Youens-Clark K."/>
            <person name="Lutzoni F."/>
            <person name="Miadlikowska J."/>
            <person name="Eastwood D.C."/>
            <person name="Hamelin R.C."/>
            <person name="Grigoriev I.V."/>
            <person name="U'Ren J.M."/>
        </authorList>
    </citation>
    <scope>NUCLEOTIDE SEQUENCE [LARGE SCALE GENOMIC DNA]</scope>
    <source>
        <strain evidence="1 2">ER1909</strain>
    </source>
</reference>
<evidence type="ECO:0000313" key="2">
    <source>
        <dbReference type="Proteomes" id="UP001497680"/>
    </source>
</evidence>
<gene>
    <name evidence="1" type="ORF">F4821DRAFT_242626</name>
</gene>
<dbReference type="EMBL" id="MU394336">
    <property type="protein sequence ID" value="KAI6084477.1"/>
    <property type="molecule type" value="Genomic_DNA"/>
</dbReference>
<proteinExistence type="predicted"/>
<protein>
    <submittedName>
        <fullName evidence="1">Uncharacterized protein</fullName>
    </submittedName>
</protein>
<keyword evidence="2" id="KW-1185">Reference proteome</keyword>
<sequence>MDDYMTYETLGHLCVRLPKLGNSISCQFISNIALSWDDRSFKPGDILHHEQEFQFHMEYHLRYLEEQRSTRIGDGIILNRQHATIPMVAGNRLYRINEARISFFLTIAIVPLSATPAYTLLVFGNGATALDKPGKETWQEYKMHSCEKAIGIVQLQAMICTCCKRWEDCWRIILDQIDKIVRVKLDDTLDERRWDQQMFDTSFRLSKLYFTVLQLLRIMAEWIEGSLDDQKRLREQWWNGWNRQPLALTVDEKAIIDKNWDTIISSMEPRTQYFLDRINRKTEEVKSLRDGLFNATSLREASKGMALNRAIYVFTVVTVIYTPLGFMATFWALPILNDSKPSLTALISTFVIIPLFTYLISLFAVGYFSIESSRRSFNSDSSQRVINAIFRAIYLMRETVRWSLQEVTEVRVREVTDNAAYEFRRLQRAGIVGINRIRRFYQQAFNSRGE</sequence>
<name>A0ACC0CVY2_9PEZI</name>
<comment type="caution">
    <text evidence="1">The sequence shown here is derived from an EMBL/GenBank/DDBJ whole genome shotgun (WGS) entry which is preliminary data.</text>
</comment>